<sequence length="205" mass="22156">MSLTRAPRRPLRRTAALAGAAVLASFALAACSSGQNAGGPSDGQGFVGGKKDARINQYPAKDRKSAPDITGKSLDGKPIKLSDYRGEILVLNVWGSWCSPCRAEAKYLRDVAGQTQDKGVRFLGVNVRDPDPANARAFERNHRMPYPSIYDPSSRQLVRFGSAVPVTIPTTLVIDRDGKIAARAIMPVSDENLHTMIDPLVAEKR</sequence>
<feature type="signal peptide" evidence="6">
    <location>
        <begin position="1"/>
        <end position="29"/>
    </location>
</feature>
<evidence type="ECO:0000256" key="2">
    <source>
        <dbReference type="ARBA" id="ARBA00022748"/>
    </source>
</evidence>
<keyword evidence="4" id="KW-1015">Disulfide bond</keyword>
<keyword evidence="6" id="KW-0732">Signal</keyword>
<organism evidence="8 9">
    <name type="scientific">Wenjunlia tyrosinilytica</name>
    <dbReference type="NCBI Taxonomy" id="1544741"/>
    <lineage>
        <taxon>Bacteria</taxon>
        <taxon>Bacillati</taxon>
        <taxon>Actinomycetota</taxon>
        <taxon>Actinomycetes</taxon>
        <taxon>Kitasatosporales</taxon>
        <taxon>Streptomycetaceae</taxon>
        <taxon>Wenjunlia</taxon>
    </lineage>
</organism>
<evidence type="ECO:0000256" key="1">
    <source>
        <dbReference type="ARBA" id="ARBA00004196"/>
    </source>
</evidence>
<dbReference type="InterPro" id="IPR000866">
    <property type="entry name" value="AhpC/TSA"/>
</dbReference>
<dbReference type="GO" id="GO:0017004">
    <property type="term" value="P:cytochrome complex assembly"/>
    <property type="evidence" value="ECO:0007669"/>
    <property type="project" value="UniProtKB-KW"/>
</dbReference>
<dbReference type="EMBL" id="BMMS01000013">
    <property type="protein sequence ID" value="GGO89731.1"/>
    <property type="molecule type" value="Genomic_DNA"/>
</dbReference>
<dbReference type="CDD" id="cd02966">
    <property type="entry name" value="TlpA_like_family"/>
    <property type="match status" value="1"/>
</dbReference>
<dbReference type="InterPro" id="IPR013766">
    <property type="entry name" value="Thioredoxin_domain"/>
</dbReference>
<dbReference type="SUPFAM" id="SSF52833">
    <property type="entry name" value="Thioredoxin-like"/>
    <property type="match status" value="1"/>
</dbReference>
<dbReference type="GO" id="GO:0030313">
    <property type="term" value="C:cell envelope"/>
    <property type="evidence" value="ECO:0007669"/>
    <property type="project" value="UniProtKB-SubCell"/>
</dbReference>
<keyword evidence="9" id="KW-1185">Reference proteome</keyword>
<evidence type="ECO:0000256" key="5">
    <source>
        <dbReference type="ARBA" id="ARBA00023284"/>
    </source>
</evidence>
<dbReference type="InterPro" id="IPR050553">
    <property type="entry name" value="Thioredoxin_ResA/DsbE_sf"/>
</dbReference>
<dbReference type="AlphaFoldDB" id="A0A917ZTD9"/>
<keyword evidence="2" id="KW-0201">Cytochrome c-type biogenesis</keyword>
<dbReference type="InterPro" id="IPR036249">
    <property type="entry name" value="Thioredoxin-like_sf"/>
</dbReference>
<reference evidence="8" key="1">
    <citation type="journal article" date="2014" name="Int. J. Syst. Evol. Microbiol.">
        <title>Complete genome sequence of Corynebacterium casei LMG S-19264T (=DSM 44701T), isolated from a smear-ripened cheese.</title>
        <authorList>
            <consortium name="US DOE Joint Genome Institute (JGI-PGF)"/>
            <person name="Walter F."/>
            <person name="Albersmeier A."/>
            <person name="Kalinowski J."/>
            <person name="Ruckert C."/>
        </authorList>
    </citation>
    <scope>NUCLEOTIDE SEQUENCE</scope>
    <source>
        <strain evidence="8">CGMCC 4.7201</strain>
    </source>
</reference>
<feature type="domain" description="Thioredoxin" evidence="7">
    <location>
        <begin position="60"/>
        <end position="202"/>
    </location>
</feature>
<protein>
    <recommendedName>
        <fullName evidence="7">Thioredoxin domain-containing protein</fullName>
    </recommendedName>
</protein>
<keyword evidence="5" id="KW-0676">Redox-active center</keyword>
<dbReference type="Proteomes" id="UP000641932">
    <property type="component" value="Unassembled WGS sequence"/>
</dbReference>
<reference evidence="8" key="2">
    <citation type="submission" date="2020-09" db="EMBL/GenBank/DDBJ databases">
        <authorList>
            <person name="Sun Q."/>
            <person name="Zhou Y."/>
        </authorList>
    </citation>
    <scope>NUCLEOTIDE SEQUENCE</scope>
    <source>
        <strain evidence="8">CGMCC 4.7201</strain>
    </source>
</reference>
<evidence type="ECO:0000313" key="9">
    <source>
        <dbReference type="Proteomes" id="UP000641932"/>
    </source>
</evidence>
<keyword evidence="3" id="KW-0735">Signal-anchor</keyword>
<accession>A0A917ZTD9</accession>
<evidence type="ECO:0000256" key="6">
    <source>
        <dbReference type="SAM" id="SignalP"/>
    </source>
</evidence>
<feature type="chain" id="PRO_5037908541" description="Thioredoxin domain-containing protein" evidence="6">
    <location>
        <begin position="30"/>
        <end position="205"/>
    </location>
</feature>
<keyword evidence="3" id="KW-0812">Transmembrane</keyword>
<dbReference type="PROSITE" id="PS51352">
    <property type="entry name" value="THIOREDOXIN_2"/>
    <property type="match status" value="1"/>
</dbReference>
<evidence type="ECO:0000313" key="8">
    <source>
        <dbReference type="EMBL" id="GGO89731.1"/>
    </source>
</evidence>
<dbReference type="GO" id="GO:0016491">
    <property type="term" value="F:oxidoreductase activity"/>
    <property type="evidence" value="ECO:0007669"/>
    <property type="project" value="InterPro"/>
</dbReference>
<comment type="caution">
    <text evidence="8">The sequence shown here is derived from an EMBL/GenBank/DDBJ whole genome shotgun (WGS) entry which is preliminary data.</text>
</comment>
<evidence type="ECO:0000256" key="3">
    <source>
        <dbReference type="ARBA" id="ARBA00022968"/>
    </source>
</evidence>
<evidence type="ECO:0000259" key="7">
    <source>
        <dbReference type="PROSITE" id="PS51352"/>
    </source>
</evidence>
<dbReference type="Pfam" id="PF00578">
    <property type="entry name" value="AhpC-TSA"/>
    <property type="match status" value="1"/>
</dbReference>
<proteinExistence type="predicted"/>
<evidence type="ECO:0000256" key="4">
    <source>
        <dbReference type="ARBA" id="ARBA00023157"/>
    </source>
</evidence>
<dbReference type="GO" id="GO:0016209">
    <property type="term" value="F:antioxidant activity"/>
    <property type="evidence" value="ECO:0007669"/>
    <property type="project" value="InterPro"/>
</dbReference>
<gene>
    <name evidence="8" type="ORF">GCM10012280_33650</name>
</gene>
<name>A0A917ZTD9_9ACTN</name>
<dbReference type="PANTHER" id="PTHR42852">
    <property type="entry name" value="THIOL:DISULFIDE INTERCHANGE PROTEIN DSBE"/>
    <property type="match status" value="1"/>
</dbReference>
<dbReference type="PROSITE" id="PS51257">
    <property type="entry name" value="PROKAR_LIPOPROTEIN"/>
    <property type="match status" value="1"/>
</dbReference>
<comment type="subcellular location">
    <subcellularLocation>
        <location evidence="1">Cell envelope</location>
    </subcellularLocation>
</comment>
<dbReference type="RefSeq" id="WP_189132485.1">
    <property type="nucleotide sequence ID" value="NZ_BMMS01000013.1"/>
</dbReference>
<dbReference type="Gene3D" id="3.40.30.10">
    <property type="entry name" value="Glutaredoxin"/>
    <property type="match status" value="1"/>
</dbReference>
<dbReference type="PANTHER" id="PTHR42852:SF6">
    <property type="entry name" value="THIOL:DISULFIDE INTERCHANGE PROTEIN DSBE"/>
    <property type="match status" value="1"/>
</dbReference>